<evidence type="ECO:0000256" key="3">
    <source>
        <dbReference type="ARBA" id="ARBA00022679"/>
    </source>
</evidence>
<dbReference type="Pfam" id="PF13530">
    <property type="entry name" value="SCP2_2"/>
    <property type="match status" value="1"/>
</dbReference>
<dbReference type="Gene3D" id="3.40.630.30">
    <property type="match status" value="2"/>
</dbReference>
<reference evidence="7 8" key="1">
    <citation type="submission" date="2011-12" db="EMBL/GenBank/DDBJ databases">
        <title>Whole genome shotgun sequence of Gordonia effusa NBRC 100432.</title>
        <authorList>
            <person name="Yoshida I."/>
            <person name="Takarada H."/>
            <person name="Hosoyama A."/>
            <person name="Tsuchikane K."/>
            <person name="Katsumata H."/>
            <person name="Yamazaki S."/>
            <person name="Fujita N."/>
        </authorList>
    </citation>
    <scope>NUCLEOTIDE SEQUENCE [LARGE SCALE GENOMIC DNA]</scope>
    <source>
        <strain evidence="7 8">NBRC 100432</strain>
    </source>
</reference>
<evidence type="ECO:0000256" key="1">
    <source>
        <dbReference type="ARBA" id="ARBA00009213"/>
    </source>
</evidence>
<proteinExistence type="inferred from homology"/>
<dbReference type="InterPro" id="IPR022902">
    <property type="entry name" value="NAcTrfase_Eis"/>
</dbReference>
<dbReference type="GO" id="GO:0030649">
    <property type="term" value="P:aminoglycoside antibiotic catabolic process"/>
    <property type="evidence" value="ECO:0007669"/>
    <property type="project" value="TreeGrafter"/>
</dbReference>
<dbReference type="InterPro" id="IPR025559">
    <property type="entry name" value="Eis_dom"/>
</dbReference>
<dbReference type="CDD" id="cd04301">
    <property type="entry name" value="NAT_SF"/>
    <property type="match status" value="1"/>
</dbReference>
<gene>
    <name evidence="7" type="ORF">GOEFS_037_00180</name>
</gene>
<feature type="binding site" evidence="5">
    <location>
        <begin position="99"/>
        <end position="104"/>
    </location>
    <ligand>
        <name>acetyl-CoA</name>
        <dbReference type="ChEBI" id="CHEBI:57288"/>
    </ligand>
</feature>
<name>H0QY14_9ACTN</name>
<comment type="similarity">
    <text evidence="1 5">Belongs to the acetyltransferase Eis family.</text>
</comment>
<dbReference type="PROSITE" id="PS51186">
    <property type="entry name" value="GNAT"/>
    <property type="match status" value="1"/>
</dbReference>
<dbReference type="AlphaFoldDB" id="H0QY14"/>
<accession>H0QY14</accession>
<keyword evidence="3 5" id="KW-0808">Transferase</keyword>
<evidence type="ECO:0000313" key="8">
    <source>
        <dbReference type="Proteomes" id="UP000035034"/>
    </source>
</evidence>
<dbReference type="Gene3D" id="3.30.1050.10">
    <property type="entry name" value="SCP2 sterol-binding domain"/>
    <property type="match status" value="1"/>
</dbReference>
<dbReference type="SUPFAM" id="SSF55718">
    <property type="entry name" value="SCP-like"/>
    <property type="match status" value="1"/>
</dbReference>
<feature type="binding site" evidence="5">
    <location>
        <begin position="91"/>
        <end position="93"/>
    </location>
    <ligand>
        <name>acetyl-CoA</name>
        <dbReference type="ChEBI" id="CHEBI:57288"/>
    </ligand>
</feature>
<dbReference type="HAMAP" id="MF_01812">
    <property type="entry name" value="Eis"/>
    <property type="match status" value="1"/>
</dbReference>
<dbReference type="InterPro" id="IPR041380">
    <property type="entry name" value="Acetyltransf_17"/>
</dbReference>
<protein>
    <recommendedName>
        <fullName evidence="6">N-acetyltransferase domain-containing protein</fullName>
    </recommendedName>
</protein>
<dbReference type="InterPro" id="IPR051554">
    <property type="entry name" value="Acetyltransferase_Eis"/>
</dbReference>
<dbReference type="NCBIfam" id="NF002367">
    <property type="entry name" value="PRK01346.1-4"/>
    <property type="match status" value="1"/>
</dbReference>
<evidence type="ECO:0000313" key="7">
    <source>
        <dbReference type="EMBL" id="GAB17715.1"/>
    </source>
</evidence>
<dbReference type="PANTHER" id="PTHR37817:SF1">
    <property type="entry name" value="N-ACETYLTRANSFERASE EIS"/>
    <property type="match status" value="1"/>
</dbReference>
<dbReference type="PANTHER" id="PTHR37817">
    <property type="entry name" value="N-ACETYLTRANSFERASE EIS"/>
    <property type="match status" value="1"/>
</dbReference>
<evidence type="ECO:0000256" key="4">
    <source>
        <dbReference type="ARBA" id="ARBA00023315"/>
    </source>
</evidence>
<feature type="active site" description="Proton donor" evidence="5">
    <location>
        <position position="132"/>
    </location>
</feature>
<evidence type="ECO:0000256" key="2">
    <source>
        <dbReference type="ARBA" id="ARBA00022488"/>
    </source>
</evidence>
<evidence type="ECO:0000256" key="5">
    <source>
        <dbReference type="HAMAP-Rule" id="MF_01812"/>
    </source>
</evidence>
<keyword evidence="8" id="KW-1185">Reference proteome</keyword>
<feature type="binding site" evidence="5">
    <location>
        <begin position="127"/>
        <end position="128"/>
    </location>
    <ligand>
        <name>acetyl-CoA</name>
        <dbReference type="ChEBI" id="CHEBI:57288"/>
    </ligand>
</feature>
<dbReference type="Proteomes" id="UP000035034">
    <property type="component" value="Unassembled WGS sequence"/>
</dbReference>
<dbReference type="Pfam" id="PF17668">
    <property type="entry name" value="Acetyltransf_17"/>
    <property type="match status" value="1"/>
</dbReference>
<dbReference type="InterPro" id="IPR036527">
    <property type="entry name" value="SCP2_sterol-bd_dom_sf"/>
</dbReference>
<comment type="caution">
    <text evidence="7">The sequence shown here is derived from an EMBL/GenBank/DDBJ whole genome shotgun (WGS) entry which is preliminary data.</text>
</comment>
<dbReference type="GO" id="GO:0034069">
    <property type="term" value="F:aminoglycoside N-acetyltransferase activity"/>
    <property type="evidence" value="ECO:0007669"/>
    <property type="project" value="TreeGrafter"/>
</dbReference>
<organism evidence="7 8">
    <name type="scientific">Gordonia effusa NBRC 100432</name>
    <dbReference type="NCBI Taxonomy" id="1077974"/>
    <lineage>
        <taxon>Bacteria</taxon>
        <taxon>Bacillati</taxon>
        <taxon>Actinomycetota</taxon>
        <taxon>Actinomycetes</taxon>
        <taxon>Mycobacteriales</taxon>
        <taxon>Gordoniaceae</taxon>
        <taxon>Gordonia</taxon>
    </lineage>
</organism>
<comment type="subunit">
    <text evidence="5">Homohexamer; trimer of dimers.</text>
</comment>
<keyword evidence="2" id="KW-1036">Host cytoplasmic vesicle</keyword>
<dbReference type="InterPro" id="IPR000182">
    <property type="entry name" value="GNAT_dom"/>
</dbReference>
<dbReference type="STRING" id="1077974.GOEFS_037_00180"/>
<dbReference type="eggNOG" id="COG4552">
    <property type="taxonomic scope" value="Bacteria"/>
</dbReference>
<dbReference type="Pfam" id="PF13527">
    <property type="entry name" value="Acetyltransf_9"/>
    <property type="match status" value="1"/>
</dbReference>
<feature type="domain" description="N-acetyltransferase" evidence="6">
    <location>
        <begin position="7"/>
        <end position="161"/>
    </location>
</feature>
<keyword evidence="4 5" id="KW-0012">Acyltransferase</keyword>
<dbReference type="EMBL" id="BAEH01000037">
    <property type="protein sequence ID" value="GAB17715.1"/>
    <property type="molecule type" value="Genomic_DNA"/>
</dbReference>
<dbReference type="SUPFAM" id="SSF55729">
    <property type="entry name" value="Acyl-CoA N-acyltransferases (Nat)"/>
    <property type="match status" value="1"/>
</dbReference>
<feature type="active site" description="Proton acceptor; via carboxylate" evidence="5">
    <location>
        <position position="407"/>
    </location>
</feature>
<evidence type="ECO:0000259" key="6">
    <source>
        <dbReference type="PROSITE" id="PS51186"/>
    </source>
</evidence>
<dbReference type="InterPro" id="IPR016181">
    <property type="entry name" value="Acyl_CoA_acyltransferase"/>
</dbReference>
<sequence>MDYMADLTMRPATDADWEDIVAADARAFAMTEPIDDVAREEISKLLTNDAMRVVRDRSLPSEPLVGFSTYYRMRITPPGGTPTPAAGLTWVSVAATHRRQGILRMMLTELTEQWRAEGYPFAILTATEATIYERFGFGVAAFADHVAIPTGTGWRDDETTRGTTFYATAQQAAQLIPEIHTRWAAQHPGAITRVSDWWAPIFADRPAERRANHTQMFYLLHADGYAMYRLHRVSSGIPEVEVVEIVAVTDDAHSALWRVLTSLDRTSTVNVVLPADDPLRWKLSDFRSVRRVSKDDTLWVHILDIPAALAGRRYAADTSMVLAVTDDFGCAGGRFALAIDEGRATVARSDAAADITLSLPTLGSLYFGGCRATDFARAGRIDGSADSIAALDAAFATGRVPATGTFF</sequence>